<dbReference type="RefSeq" id="WP_211308919.1">
    <property type="nucleotide sequence ID" value="NZ_QRAO01000004.1"/>
</dbReference>
<dbReference type="SUPFAM" id="SSF52540">
    <property type="entry name" value="P-loop containing nucleoside triphosphate hydrolases"/>
    <property type="match status" value="1"/>
</dbReference>
<proteinExistence type="predicted"/>
<organism evidence="1 2">
    <name type="scientific">Marinirhabdus gelatinilytica</name>
    <dbReference type="NCBI Taxonomy" id="1703343"/>
    <lineage>
        <taxon>Bacteria</taxon>
        <taxon>Pseudomonadati</taxon>
        <taxon>Bacteroidota</taxon>
        <taxon>Flavobacteriia</taxon>
        <taxon>Flavobacteriales</taxon>
        <taxon>Flavobacteriaceae</taxon>
    </lineage>
</organism>
<comment type="caution">
    <text evidence="1">The sequence shown here is derived from an EMBL/GenBank/DDBJ whole genome shotgun (WGS) entry which is preliminary data.</text>
</comment>
<sequence length="284" mass="33535">MSKFNKHIIIVGSARSGTSWLAETIAKQYRYRSLFEPEHEYNTPNGHLLCDRWVTQKEGFKKGYTYLKKVFANRVDNDWIAQNSNRKWKRHLWPFIPKKYVIKFVRCNLAAPYMQEEFGIPVVHIVRNPYDVLHSQQRVKFPWLYDLSRFANDAALVELLREEFQFQFKEESKYAPLEKLAIRWCIENVVPITSQKAESKNYRLIRHEDLRNNIGVFLQLCSDFNLEPLANVATEYTKPSSKTHPKSTIITPETHAKQFSNDELQQINAILDTFGAHFYPRQHP</sequence>
<evidence type="ECO:0000313" key="1">
    <source>
        <dbReference type="EMBL" id="RDK84820.1"/>
    </source>
</evidence>
<accession>A0A370Q9W9</accession>
<name>A0A370Q9W9_9FLAO</name>
<dbReference type="InterPro" id="IPR027417">
    <property type="entry name" value="P-loop_NTPase"/>
</dbReference>
<dbReference type="EMBL" id="QRAO01000004">
    <property type="protein sequence ID" value="RDK84820.1"/>
    <property type="molecule type" value="Genomic_DNA"/>
</dbReference>
<dbReference type="AlphaFoldDB" id="A0A370Q9W9"/>
<evidence type="ECO:0008006" key="3">
    <source>
        <dbReference type="Google" id="ProtNLM"/>
    </source>
</evidence>
<dbReference type="Proteomes" id="UP000255317">
    <property type="component" value="Unassembled WGS sequence"/>
</dbReference>
<dbReference type="Gene3D" id="3.40.50.300">
    <property type="entry name" value="P-loop containing nucleotide triphosphate hydrolases"/>
    <property type="match status" value="1"/>
</dbReference>
<evidence type="ECO:0000313" key="2">
    <source>
        <dbReference type="Proteomes" id="UP000255317"/>
    </source>
</evidence>
<gene>
    <name evidence="1" type="ORF">C8D94_104193</name>
</gene>
<reference evidence="1 2" key="1">
    <citation type="submission" date="2018-07" db="EMBL/GenBank/DDBJ databases">
        <title>Genomic Encyclopedia of Type Strains, Phase IV (KMG-IV): sequencing the most valuable type-strain genomes for metagenomic binning, comparative biology and taxonomic classification.</title>
        <authorList>
            <person name="Goeker M."/>
        </authorList>
    </citation>
    <scope>NUCLEOTIDE SEQUENCE [LARGE SCALE GENOMIC DNA]</scope>
    <source>
        <strain evidence="1 2">DSM 101478</strain>
    </source>
</reference>
<protein>
    <recommendedName>
        <fullName evidence="3">Sulfotransferase family protein</fullName>
    </recommendedName>
</protein>
<keyword evidence="2" id="KW-1185">Reference proteome</keyword>